<comment type="similarity">
    <text evidence="3">Belongs to the DNA gyrase inhibitor YacG family.</text>
</comment>
<evidence type="ECO:0000256" key="1">
    <source>
        <dbReference type="ARBA" id="ARBA00022723"/>
    </source>
</evidence>
<dbReference type="InterPro" id="IPR005584">
    <property type="entry name" value="DNA_gyrase_inhibitor_YacG"/>
</dbReference>
<dbReference type="Pfam" id="PF03884">
    <property type="entry name" value="YacG"/>
    <property type="match status" value="1"/>
</dbReference>
<dbReference type="InterPro" id="IPR013088">
    <property type="entry name" value="Znf_NHR/GATA"/>
</dbReference>
<reference evidence="4" key="1">
    <citation type="submission" date="2023-02" db="EMBL/GenBank/DDBJ databases">
        <title>Description of Roseinatronobacter alkalisoli sp. nov., an alkaliphilic bacerium isolated from soda soil.</title>
        <authorList>
            <person name="Wei W."/>
        </authorList>
    </citation>
    <scope>NUCLEOTIDE SEQUENCE</scope>
    <source>
        <strain evidence="4">HJB301</strain>
    </source>
</reference>
<dbReference type="PANTHER" id="PTHR36150:SF1">
    <property type="entry name" value="DNA GYRASE INHIBITOR YACG"/>
    <property type="match status" value="1"/>
</dbReference>
<feature type="binding site" evidence="3">
    <location>
        <position position="3"/>
    </location>
    <ligand>
        <name>Zn(2+)</name>
        <dbReference type="ChEBI" id="CHEBI:29105"/>
    </ligand>
</feature>
<feature type="binding site" evidence="3">
    <location>
        <position position="18"/>
    </location>
    <ligand>
        <name>Zn(2+)</name>
        <dbReference type="ChEBI" id="CHEBI:29105"/>
    </ligand>
</feature>
<comment type="cofactor">
    <cofactor evidence="3">
        <name>Zn(2+)</name>
        <dbReference type="ChEBI" id="CHEBI:29105"/>
    </cofactor>
    <text evidence="3">Binds 1 zinc ion.</text>
</comment>
<keyword evidence="2 3" id="KW-0862">Zinc</keyword>
<dbReference type="RefSeq" id="WP_274350100.1">
    <property type="nucleotide sequence ID" value="NZ_JAQZSM010000001.1"/>
</dbReference>
<name>A0ABT5T3C9_9RHOB</name>
<gene>
    <name evidence="3 4" type="primary">yacG</name>
    <name evidence="4" type="ORF">PUT78_00830</name>
</gene>
<organism evidence="4 5">
    <name type="scientific">Roseinatronobacter alkalisoli</name>
    <dbReference type="NCBI Taxonomy" id="3028235"/>
    <lineage>
        <taxon>Bacteria</taxon>
        <taxon>Pseudomonadati</taxon>
        <taxon>Pseudomonadota</taxon>
        <taxon>Alphaproteobacteria</taxon>
        <taxon>Rhodobacterales</taxon>
        <taxon>Paracoccaceae</taxon>
        <taxon>Roseinatronobacter</taxon>
    </lineage>
</organism>
<feature type="binding site" evidence="3">
    <location>
        <position position="22"/>
    </location>
    <ligand>
        <name>Zn(2+)</name>
        <dbReference type="ChEBI" id="CHEBI:29105"/>
    </ligand>
</feature>
<dbReference type="EMBL" id="JAQZSM010000001">
    <property type="protein sequence ID" value="MDD7969629.1"/>
    <property type="molecule type" value="Genomic_DNA"/>
</dbReference>
<protein>
    <recommendedName>
        <fullName evidence="3">DNA gyrase inhibitor YacG</fullName>
    </recommendedName>
</protein>
<dbReference type="PANTHER" id="PTHR36150">
    <property type="entry name" value="DNA GYRASE INHIBITOR YACG"/>
    <property type="match status" value="1"/>
</dbReference>
<evidence type="ECO:0000313" key="5">
    <source>
        <dbReference type="Proteomes" id="UP001431784"/>
    </source>
</evidence>
<dbReference type="Proteomes" id="UP001431784">
    <property type="component" value="Unassembled WGS sequence"/>
</dbReference>
<keyword evidence="5" id="KW-1185">Reference proteome</keyword>
<sequence>MRCPVCKQATVPAFRPFCSQRCADIDLGRWLREEYSIPGPDADIDADIEEKP</sequence>
<feature type="binding site" evidence="3">
    <location>
        <position position="6"/>
    </location>
    <ligand>
        <name>Zn(2+)</name>
        <dbReference type="ChEBI" id="CHEBI:29105"/>
    </ligand>
</feature>
<evidence type="ECO:0000256" key="3">
    <source>
        <dbReference type="HAMAP-Rule" id="MF_00649"/>
    </source>
</evidence>
<accession>A0ABT5T3C9</accession>
<keyword evidence="1 3" id="KW-0479">Metal-binding</keyword>
<comment type="caution">
    <text evidence="4">The sequence shown here is derived from an EMBL/GenBank/DDBJ whole genome shotgun (WGS) entry which is preliminary data.</text>
</comment>
<evidence type="ECO:0000313" key="4">
    <source>
        <dbReference type="EMBL" id="MDD7969629.1"/>
    </source>
</evidence>
<comment type="subunit">
    <text evidence="3">Interacts with GyrB.</text>
</comment>
<dbReference type="HAMAP" id="MF_00649">
    <property type="entry name" value="DNA_gyrase_inhibitor_YacG"/>
    <property type="match status" value="1"/>
</dbReference>
<dbReference type="SUPFAM" id="SSF57716">
    <property type="entry name" value="Glucocorticoid receptor-like (DNA-binding domain)"/>
    <property type="match status" value="1"/>
</dbReference>
<dbReference type="Gene3D" id="3.30.50.10">
    <property type="entry name" value="Erythroid Transcription Factor GATA-1, subunit A"/>
    <property type="match status" value="1"/>
</dbReference>
<comment type="function">
    <text evidence="3">Inhibits all the catalytic activities of DNA gyrase by preventing its interaction with DNA. Acts by binding directly to the C-terminal domain of GyrB, which probably disrupts DNA binding by the gyrase.</text>
</comment>
<proteinExistence type="inferred from homology"/>
<evidence type="ECO:0000256" key="2">
    <source>
        <dbReference type="ARBA" id="ARBA00022833"/>
    </source>
</evidence>